<organism evidence="2 3">
    <name type="scientific">Calidithermus terrae</name>
    <dbReference type="NCBI Taxonomy" id="1408545"/>
    <lineage>
        <taxon>Bacteria</taxon>
        <taxon>Thermotogati</taxon>
        <taxon>Deinococcota</taxon>
        <taxon>Deinococci</taxon>
        <taxon>Thermales</taxon>
        <taxon>Thermaceae</taxon>
        <taxon>Calidithermus</taxon>
    </lineage>
</organism>
<dbReference type="PANTHER" id="PTHR10683">
    <property type="entry name" value="TRANSALDOLASE"/>
    <property type="match status" value="1"/>
</dbReference>
<evidence type="ECO:0000313" key="2">
    <source>
        <dbReference type="EMBL" id="RIH88072.1"/>
    </source>
</evidence>
<dbReference type="EMBL" id="QXDL01000029">
    <property type="protein sequence ID" value="RIH88072.1"/>
    <property type="molecule type" value="Genomic_DNA"/>
</dbReference>
<reference evidence="2 3" key="1">
    <citation type="submission" date="2018-08" db="EMBL/GenBank/DDBJ databases">
        <title>Meiothermus terrae DSM 26712 genome sequencing project.</title>
        <authorList>
            <person name="Da Costa M.S."/>
            <person name="Albuquerque L."/>
            <person name="Raposo P."/>
            <person name="Froufe H.J.C."/>
            <person name="Barroso C.S."/>
            <person name="Egas C."/>
        </authorList>
    </citation>
    <scope>NUCLEOTIDE SEQUENCE [LARGE SCALE GENOMIC DNA]</scope>
    <source>
        <strain evidence="2 3">DSM 26712</strain>
    </source>
</reference>
<keyword evidence="2" id="KW-0456">Lyase</keyword>
<evidence type="ECO:0000313" key="3">
    <source>
        <dbReference type="Proteomes" id="UP000265715"/>
    </source>
</evidence>
<dbReference type="GO" id="GO:0016829">
    <property type="term" value="F:lyase activity"/>
    <property type="evidence" value="ECO:0007669"/>
    <property type="project" value="UniProtKB-KW"/>
</dbReference>
<sequence length="217" mass="23302">MRLYLDTADRPLAEPLLRTGLFWGVTTNPLLLQAAGLKTAQLPEFYAWAMGLGAKEVFFQSWGPDAESLVARGLELRAIGEGVVVKLPVNRAGCQAAAELRRQGCPVLLTAVYTPAQALLGALAGAQYVAPYLGRIGEAGRNARAEVAAMQRLLRELESPTQILAASLRHPDDVVALSQDGVRAFTLGPALARQFFDEPLTETAVLAFEQAMKEVSS</sequence>
<dbReference type="OrthoDB" id="9807051at2"/>
<dbReference type="InterPro" id="IPR001585">
    <property type="entry name" value="TAL/FSA"/>
</dbReference>
<gene>
    <name evidence="2" type="primary">fsaA</name>
    <name evidence="2" type="ORF">Mterra_01067</name>
</gene>
<dbReference type="AlphaFoldDB" id="A0A399EZW3"/>
<protein>
    <submittedName>
        <fullName evidence="2">Fructose-6-phosphate aldolase 1</fullName>
        <ecNumber evidence="2">4.1.2.-</ecNumber>
    </submittedName>
</protein>
<name>A0A399EZW3_9DEIN</name>
<accession>A0A399EZW3</accession>
<dbReference type="PANTHER" id="PTHR10683:SF40">
    <property type="entry name" value="FRUCTOSE-6-PHOSPHATE ALDOLASE 1-RELATED"/>
    <property type="match status" value="1"/>
</dbReference>
<dbReference type="GO" id="GO:0005975">
    <property type="term" value="P:carbohydrate metabolic process"/>
    <property type="evidence" value="ECO:0007669"/>
    <property type="project" value="InterPro"/>
</dbReference>
<proteinExistence type="predicted"/>
<dbReference type="Pfam" id="PF00923">
    <property type="entry name" value="TAL_FSA"/>
    <property type="match status" value="1"/>
</dbReference>
<dbReference type="SUPFAM" id="SSF51569">
    <property type="entry name" value="Aldolase"/>
    <property type="match status" value="1"/>
</dbReference>
<comment type="caution">
    <text evidence="2">The sequence shown here is derived from an EMBL/GenBank/DDBJ whole genome shotgun (WGS) entry which is preliminary data.</text>
</comment>
<evidence type="ECO:0000256" key="1">
    <source>
        <dbReference type="ARBA" id="ARBA00023270"/>
    </source>
</evidence>
<keyword evidence="3" id="KW-1185">Reference proteome</keyword>
<dbReference type="Gene3D" id="3.20.20.70">
    <property type="entry name" value="Aldolase class I"/>
    <property type="match status" value="1"/>
</dbReference>
<dbReference type="Proteomes" id="UP000265715">
    <property type="component" value="Unassembled WGS sequence"/>
</dbReference>
<dbReference type="EC" id="4.1.2.-" evidence="2"/>
<keyword evidence="1" id="KW-0704">Schiff base</keyword>
<dbReference type="RefSeq" id="WP_119314241.1">
    <property type="nucleotide sequence ID" value="NZ_QXDL01000029.1"/>
</dbReference>
<dbReference type="InterPro" id="IPR013785">
    <property type="entry name" value="Aldolase_TIM"/>
</dbReference>